<feature type="repeat" description="WD" evidence="3">
    <location>
        <begin position="907"/>
        <end position="948"/>
    </location>
</feature>
<dbReference type="PROSITE" id="PS50837">
    <property type="entry name" value="NACHT"/>
    <property type="match status" value="1"/>
</dbReference>
<dbReference type="CDD" id="cd00093">
    <property type="entry name" value="HTH_XRE"/>
    <property type="match status" value="1"/>
</dbReference>
<feature type="repeat" description="WD" evidence="3">
    <location>
        <begin position="1102"/>
        <end position="1143"/>
    </location>
</feature>
<dbReference type="SUPFAM" id="SSF50978">
    <property type="entry name" value="WD40 repeat-like"/>
    <property type="match status" value="1"/>
</dbReference>
<feature type="repeat" description="WD" evidence="3">
    <location>
        <begin position="595"/>
        <end position="627"/>
    </location>
</feature>
<dbReference type="Pfam" id="PF24883">
    <property type="entry name" value="NPHP3_N"/>
    <property type="match status" value="1"/>
</dbReference>
<dbReference type="Proteomes" id="UP000763557">
    <property type="component" value="Unassembled WGS sequence"/>
</dbReference>
<evidence type="ECO:0000256" key="2">
    <source>
        <dbReference type="ARBA" id="ARBA00022737"/>
    </source>
</evidence>
<keyword evidence="2" id="KW-0677">Repeat</keyword>
<dbReference type="SUPFAM" id="SSF50998">
    <property type="entry name" value="Quinoprotein alcohol dehydrogenase-like"/>
    <property type="match status" value="1"/>
</dbReference>
<dbReference type="PROSITE" id="PS50294">
    <property type="entry name" value="WD_REPEATS_REGION"/>
    <property type="match status" value="6"/>
</dbReference>
<organism evidence="5 6">
    <name type="scientific">Kibdelosporangium persicum</name>
    <dbReference type="NCBI Taxonomy" id="2698649"/>
    <lineage>
        <taxon>Bacteria</taxon>
        <taxon>Bacillati</taxon>
        <taxon>Actinomycetota</taxon>
        <taxon>Actinomycetes</taxon>
        <taxon>Pseudonocardiales</taxon>
        <taxon>Pseudonocardiaceae</taxon>
        <taxon>Kibdelosporangium</taxon>
    </lineage>
</organism>
<dbReference type="InterPro" id="IPR036322">
    <property type="entry name" value="WD40_repeat_dom_sf"/>
</dbReference>
<dbReference type="InterPro" id="IPR001680">
    <property type="entry name" value="WD40_rpt"/>
</dbReference>
<dbReference type="PANTHER" id="PTHR22847">
    <property type="entry name" value="WD40 REPEAT PROTEIN"/>
    <property type="match status" value="1"/>
</dbReference>
<keyword evidence="6" id="KW-1185">Reference proteome</keyword>
<dbReference type="Pfam" id="PF00400">
    <property type="entry name" value="WD40"/>
    <property type="match status" value="9"/>
</dbReference>
<gene>
    <name evidence="5" type="ORF">GC106_55150</name>
</gene>
<keyword evidence="1 3" id="KW-0853">WD repeat</keyword>
<reference evidence="5 6" key="1">
    <citation type="submission" date="2020-01" db="EMBL/GenBank/DDBJ databases">
        <title>Kibdelosporangium persica a novel Actinomycetes from a hot desert in Iran.</title>
        <authorList>
            <person name="Safaei N."/>
            <person name="Zaburannyi N."/>
            <person name="Mueller R."/>
            <person name="Wink J."/>
        </authorList>
    </citation>
    <scope>NUCLEOTIDE SEQUENCE [LARGE SCALE GENOMIC DNA]</scope>
    <source>
        <strain evidence="5 6">4NS15</strain>
    </source>
</reference>
<sequence>MLGPDPAAVSDLADLAAQLDLLRTRAAHGTGRPRISLAELTRRLGLPATSKSTVHSYVTGRTLVPAELLDRIVIALGAGPAEQRQWAEAWYRISAGPRRKPVPTGLPSAPDHLGADFDGRDWAFDRIGYWLAGRESALVITGEPGAGKTALVSRLIAGNAAVSAAHYCRQQDTESLDAVSVILSLAGQLQANVPGYTVGADVLRTEADPRQLYDKVIRQPIRKLGTTAVIVVDALDEAVEGGGGHALVALLARETRMPTANLRLLLTSRPGRALRHVTASAQFDLIEDETDAGGDVRGYAERRLHAGDVPAAAVLARRIASRGKGNFLYARFVLDDLLSRARPITTADIRLPDGLAELYREFLNREIAEVEQDWRLRYRPVLGLLTQARGDGFTVGQLMSLTGLPRSVIEDTLTVCAPYLRSGAAYRIFHQSFRDYLRAAGEHHVYPAEAATTILHWLSENTLDPYAVRHLFHHIVDTARLGVAEEPRALLERVLQDLDFLSAKATVDSAALVTEIDDATVNAGDPRGPAARMAAILKYQAHNLRRWRGSVAQPDFLLQQMHYEATKAGFPELLAEIDRRPVRRLRVAWSHANAGAGHADTVIAVVVTPDGSFMATGSFDHTVQVWDAQGTVVWTIRHPGPVQQVVLLPRLRVASTCEDHVVHICSLTDRTHREFPHPDTVGPMAVLPDGGLVVGCGDGIARIWDVDEVAVRRELIHDDRVTCLAVAGNRLLTGSDDHTAYLWDLADGSLLRHFEHDGPVTFVLPAGDLVITVTADRGITVWNGVTGVRAREFTAPADVRSIGLRDGLVVACGNHVWRWDLGRAGPPEELVRHGDLVNGFLLAGTDMISFSRDNTACLTTDDGVRHVFRHDDWVRDAAVSGRHIVTVSDDRSARWWDRDTGTLVRTLAGNADSVRAITIAPHGGWVVSGSDDGTVRVRDTETGELLRVFRHGGWVRAVGATADLVVSGSDDRTARIWNVRTGECVGTLEHDGPVRALEVGGNGVVTVCDDHLVRVWSGDCVVLRGHTDIVRAVAVSESYVVTGSRDGTAIVWSDSEMAHRLRHPDWVRGVAVAPDERHVVTSCVDGVVRLWDLAGGTLVRELTGHRKAVRDVRISADGTRIVTASGDRTARVWDFATGVEVHRFEHGSWVRAVHLVGRYVVSTSDDRTARVWDIVSGRQSHCIAASHRIACCAIGRRHLAFGTSCGEVLCVSFDPAV</sequence>
<dbReference type="PANTHER" id="PTHR22847:SF637">
    <property type="entry name" value="WD REPEAT DOMAIN 5B"/>
    <property type="match status" value="1"/>
</dbReference>
<dbReference type="InterPro" id="IPR015943">
    <property type="entry name" value="WD40/YVTN_repeat-like_dom_sf"/>
</dbReference>
<name>A0ABX2FAF9_9PSEU</name>
<evidence type="ECO:0000256" key="3">
    <source>
        <dbReference type="PROSITE-ProRule" id="PRU00221"/>
    </source>
</evidence>
<evidence type="ECO:0000313" key="6">
    <source>
        <dbReference type="Proteomes" id="UP000763557"/>
    </source>
</evidence>
<dbReference type="Gene3D" id="2.130.10.10">
    <property type="entry name" value="YVTN repeat-like/Quinoprotein amine dehydrogenase"/>
    <property type="match status" value="4"/>
</dbReference>
<dbReference type="InterPro" id="IPR007111">
    <property type="entry name" value="NACHT_NTPase"/>
</dbReference>
<feature type="repeat" description="WD" evidence="3">
    <location>
        <begin position="1060"/>
        <end position="1101"/>
    </location>
</feature>
<evidence type="ECO:0000259" key="4">
    <source>
        <dbReference type="PROSITE" id="PS50837"/>
    </source>
</evidence>
<evidence type="ECO:0000256" key="1">
    <source>
        <dbReference type="ARBA" id="ARBA00022574"/>
    </source>
</evidence>
<dbReference type="InterPro" id="IPR001387">
    <property type="entry name" value="Cro/C1-type_HTH"/>
</dbReference>
<dbReference type="Gene3D" id="3.40.50.300">
    <property type="entry name" value="P-loop containing nucleotide triphosphate hydrolases"/>
    <property type="match status" value="1"/>
</dbReference>
<dbReference type="PROSITE" id="PS50082">
    <property type="entry name" value="WD_REPEATS_2"/>
    <property type="match status" value="8"/>
</dbReference>
<feature type="domain" description="NACHT" evidence="4">
    <location>
        <begin position="136"/>
        <end position="271"/>
    </location>
</feature>
<comment type="caution">
    <text evidence="5">The sequence shown here is derived from an EMBL/GenBank/DDBJ whole genome shotgun (WGS) entry which is preliminary data.</text>
</comment>
<dbReference type="EMBL" id="JAAATY010000019">
    <property type="protein sequence ID" value="NRN68272.1"/>
    <property type="molecule type" value="Genomic_DNA"/>
</dbReference>
<dbReference type="InterPro" id="IPR027417">
    <property type="entry name" value="P-loop_NTPase"/>
</dbReference>
<evidence type="ECO:0000313" key="5">
    <source>
        <dbReference type="EMBL" id="NRN68272.1"/>
    </source>
</evidence>
<dbReference type="InterPro" id="IPR056884">
    <property type="entry name" value="NPHP3-like_N"/>
</dbReference>
<dbReference type="PRINTS" id="PR00320">
    <property type="entry name" value="GPROTEINBRPT"/>
</dbReference>
<dbReference type="InterPro" id="IPR011047">
    <property type="entry name" value="Quinoprotein_ADH-like_sf"/>
</dbReference>
<dbReference type="InterPro" id="IPR019775">
    <property type="entry name" value="WD40_repeat_CS"/>
</dbReference>
<dbReference type="CDD" id="cd00200">
    <property type="entry name" value="WD40"/>
    <property type="match status" value="2"/>
</dbReference>
<dbReference type="PROSITE" id="PS00678">
    <property type="entry name" value="WD_REPEATS_1"/>
    <property type="match status" value="5"/>
</dbReference>
<dbReference type="InterPro" id="IPR020472">
    <property type="entry name" value="WD40_PAC1"/>
</dbReference>
<protein>
    <recommendedName>
        <fullName evidence="4">NACHT domain-containing protein</fullName>
    </recommendedName>
</protein>
<dbReference type="SMART" id="SM00320">
    <property type="entry name" value="WD40"/>
    <property type="match status" value="13"/>
</dbReference>
<feature type="repeat" description="WD" evidence="3">
    <location>
        <begin position="1023"/>
        <end position="1053"/>
    </location>
</feature>
<feature type="repeat" description="WD" evidence="3">
    <location>
        <begin position="948"/>
        <end position="987"/>
    </location>
</feature>
<feature type="repeat" description="WD" evidence="3">
    <location>
        <begin position="1157"/>
        <end position="1182"/>
    </location>
</feature>
<accession>A0ABX2FAF9</accession>
<dbReference type="RefSeq" id="WP_173137226.1">
    <property type="nucleotide sequence ID" value="NZ_CBCSGW010000018.1"/>
</dbReference>
<proteinExistence type="predicted"/>
<dbReference type="SUPFAM" id="SSF52540">
    <property type="entry name" value="P-loop containing nucleoside triphosphate hydrolases"/>
    <property type="match status" value="1"/>
</dbReference>
<feature type="repeat" description="WD" evidence="3">
    <location>
        <begin position="717"/>
        <end position="753"/>
    </location>
</feature>